<organism evidence="7 8">
    <name type="scientific">Idiomarina aquatica</name>
    <dbReference type="NCBI Taxonomy" id="1327752"/>
    <lineage>
        <taxon>Bacteria</taxon>
        <taxon>Pseudomonadati</taxon>
        <taxon>Pseudomonadota</taxon>
        <taxon>Gammaproteobacteria</taxon>
        <taxon>Alteromonadales</taxon>
        <taxon>Idiomarinaceae</taxon>
        <taxon>Idiomarina</taxon>
    </lineage>
</organism>
<dbReference type="InterPro" id="IPR006685">
    <property type="entry name" value="MscS_channel_2nd"/>
</dbReference>
<feature type="domain" description="Mechanosensitive ion channel MscS" evidence="6">
    <location>
        <begin position="116"/>
        <end position="177"/>
    </location>
</feature>
<accession>A0AA94JD17</accession>
<evidence type="ECO:0000256" key="2">
    <source>
        <dbReference type="ARBA" id="ARBA00022692"/>
    </source>
</evidence>
<keyword evidence="8" id="KW-1185">Reference proteome</keyword>
<dbReference type="SUPFAM" id="SSF50182">
    <property type="entry name" value="Sm-like ribonucleoproteins"/>
    <property type="match status" value="1"/>
</dbReference>
<evidence type="ECO:0000256" key="3">
    <source>
        <dbReference type="ARBA" id="ARBA00022989"/>
    </source>
</evidence>
<reference evidence="8" key="1">
    <citation type="journal article" date="2018" name="Front. Microbiol.">
        <title>Genome-Based Analysis Reveals the Taxonomy and Diversity of the Family Idiomarinaceae.</title>
        <authorList>
            <person name="Liu Y."/>
            <person name="Lai Q."/>
            <person name="Shao Z."/>
        </authorList>
    </citation>
    <scope>NUCLEOTIDE SEQUENCE [LARGE SCALE GENOMIC DNA]</scope>
    <source>
        <strain evidence="8">SN-14</strain>
    </source>
</reference>
<keyword evidence="2 5" id="KW-0812">Transmembrane</keyword>
<feature type="transmembrane region" description="Helical" evidence="5">
    <location>
        <begin position="20"/>
        <end position="41"/>
    </location>
</feature>
<dbReference type="RefSeq" id="WP_105306684.1">
    <property type="nucleotide sequence ID" value="NZ_PIPS01000002.1"/>
</dbReference>
<evidence type="ECO:0000256" key="5">
    <source>
        <dbReference type="SAM" id="Phobius"/>
    </source>
</evidence>
<comment type="subcellular location">
    <subcellularLocation>
        <location evidence="1">Membrane</location>
    </subcellularLocation>
</comment>
<evidence type="ECO:0000313" key="7">
    <source>
        <dbReference type="EMBL" id="RUO43268.1"/>
    </source>
</evidence>
<dbReference type="InterPro" id="IPR023408">
    <property type="entry name" value="MscS_beta-dom_sf"/>
</dbReference>
<name>A0AA94JD17_9GAMM</name>
<evidence type="ECO:0000256" key="4">
    <source>
        <dbReference type="ARBA" id="ARBA00023136"/>
    </source>
</evidence>
<dbReference type="Pfam" id="PF00924">
    <property type="entry name" value="MS_channel_2nd"/>
    <property type="match status" value="1"/>
</dbReference>
<sequence length="287" mass="33054">MNLQQLLNGFVEQLQASDSLLRLTISTIVLVTIVFFARWVLRRYIRRNINSSDLRRRWLVQLRNGLLLVLLFGLFMIWGNELRTFALSLVAIAVALVIATKELIICISGTLIKSGAHAFHLGDRIQIKDYRGDVIDQNLLTTTILEVGPGKNMQQRSGRMVVLPNSLFATEPVINESYSKDYVLHTFTVPFKRTDNWRLAQQELLRVAQEYCRDYMAEVKRHFDRMSYRTGLESPSVEPRVTLQVEDPEDITLVVRIPTRTEGRNWLEQTILSDVFSANDFSRKPDA</sequence>
<feature type="transmembrane region" description="Helical" evidence="5">
    <location>
        <begin position="85"/>
        <end position="104"/>
    </location>
</feature>
<dbReference type="EMBL" id="PIPS01000002">
    <property type="protein sequence ID" value="RUO43268.1"/>
    <property type="molecule type" value="Genomic_DNA"/>
</dbReference>
<dbReference type="GO" id="GO:0008381">
    <property type="term" value="F:mechanosensitive monoatomic ion channel activity"/>
    <property type="evidence" value="ECO:0007669"/>
    <property type="project" value="UniProtKB-ARBA"/>
</dbReference>
<protein>
    <recommendedName>
        <fullName evidence="6">Mechanosensitive ion channel MscS domain-containing protein</fullName>
    </recommendedName>
</protein>
<evidence type="ECO:0000313" key="8">
    <source>
        <dbReference type="Proteomes" id="UP000286680"/>
    </source>
</evidence>
<dbReference type="PANTHER" id="PTHR30566">
    <property type="entry name" value="YNAI-RELATED MECHANOSENSITIVE ION CHANNEL"/>
    <property type="match status" value="1"/>
</dbReference>
<evidence type="ECO:0000259" key="6">
    <source>
        <dbReference type="Pfam" id="PF00924"/>
    </source>
</evidence>
<keyword evidence="3 5" id="KW-1133">Transmembrane helix</keyword>
<comment type="caution">
    <text evidence="7">The sequence shown here is derived from an EMBL/GenBank/DDBJ whole genome shotgun (WGS) entry which is preliminary data.</text>
</comment>
<dbReference type="PANTHER" id="PTHR30566:SF27">
    <property type="entry name" value="MECHANOSENSITIVE ION CHANNEL PROTEIN"/>
    <property type="match status" value="1"/>
</dbReference>
<dbReference type="Gene3D" id="2.30.30.60">
    <property type="match status" value="1"/>
</dbReference>
<evidence type="ECO:0000256" key="1">
    <source>
        <dbReference type="ARBA" id="ARBA00004370"/>
    </source>
</evidence>
<gene>
    <name evidence="7" type="ORF">CWE23_07900</name>
</gene>
<proteinExistence type="predicted"/>
<dbReference type="AlphaFoldDB" id="A0AA94JD17"/>
<dbReference type="GO" id="GO:0016020">
    <property type="term" value="C:membrane"/>
    <property type="evidence" value="ECO:0007669"/>
    <property type="project" value="UniProtKB-SubCell"/>
</dbReference>
<keyword evidence="4 5" id="KW-0472">Membrane</keyword>
<feature type="transmembrane region" description="Helical" evidence="5">
    <location>
        <begin position="62"/>
        <end position="79"/>
    </location>
</feature>
<dbReference type="InterPro" id="IPR010920">
    <property type="entry name" value="LSM_dom_sf"/>
</dbReference>
<dbReference type="Proteomes" id="UP000286680">
    <property type="component" value="Unassembled WGS sequence"/>
</dbReference>